<keyword evidence="10" id="KW-1185">Reference proteome</keyword>
<keyword evidence="2 7" id="KW-0732">Signal</keyword>
<dbReference type="Pfam" id="PF04213">
    <property type="entry name" value="HtaA"/>
    <property type="match status" value="1"/>
</dbReference>
<sequence length="800" mass="86098">MSIFTRSRGIALCVALATAFGLGNVPAIAQEDTTAQVEATQTAPAADSDGAAAPAENGAAAAANNEAEGETPADSATDGQSPTGAEVAAETDAEDSPAQGEPKGTDVAAAPAQPNAEALAPVLTTPSGVQVVGADKLSNKVVTVSSGKANWDWVRSFRQYVGLHQEKRTNVTLDPHNNYLLWPLDEAQQLDLSNLQTLKFTGSVNWNHHGGVLDVTLANPTIDFVNKKLLVDGKTIGTLANPDVKVDKKQTGLVDLEDLKVEVKDGYLLITAFIPRNTHFSHELVGFYQGEAREPFVAAVKINELAGDAPEPILWQLFPEKFGHLRPSNYQVEDPDFKDEAINLDPALAKCVRKSLDIADENEQIMKSHMVKLKAFQCIGVNTPEDQKVRSLEGFQYAQNLSIVRLRDQRIEDLSPLRDHPNIVHLDISFNNLSEINGLGFLPKLTNLNADNNQLVNIDQVATLSNLERLRLNNNKLFHLKALPYDKGNLRYLEVKNNEIEDISPLSQYLYLKQVDLSSNAISKVDGLAIRGIERIDISDNFVETLEPLKALLQYDNLRSLKADKNKLTDTRESLKEFGGKLRGIPDEGDIPQNDREKPVAKTAPKIITQPAAQTAEKGKSVTFTVEATGNPAPVYQWQRKVGNNWNNIPGAREASLTVTAGENGAINGAEYRVAVRNAVESVFSKEAVLTIPEPPKQQEPSEPATPPAKPNEPATPSVAPSNPATPPAAPSQQPKPSVTPSATSSATPSSSEAPKPKPRLSTGAIVGIIAAIAAIIGGIAAALANLPLLNNLVKQLLPR</sequence>
<evidence type="ECO:0000313" key="10">
    <source>
        <dbReference type="Proteomes" id="UP001183619"/>
    </source>
</evidence>
<feature type="chain" id="PRO_5047179328" description="Ig-like domain-containing protein" evidence="7">
    <location>
        <begin position="30"/>
        <end position="800"/>
    </location>
</feature>
<feature type="signal peptide" evidence="7">
    <location>
        <begin position="1"/>
        <end position="29"/>
    </location>
</feature>
<dbReference type="PANTHER" id="PTHR46652">
    <property type="entry name" value="LEUCINE-RICH REPEAT AND IQ DOMAIN-CONTAINING PROTEIN 1-RELATED"/>
    <property type="match status" value="1"/>
</dbReference>
<keyword evidence="6" id="KW-1133">Transmembrane helix</keyword>
<dbReference type="PROSITE" id="PS51450">
    <property type="entry name" value="LRR"/>
    <property type="match status" value="3"/>
</dbReference>
<keyword evidence="4" id="KW-1015">Disulfide bond</keyword>
<proteinExistence type="predicted"/>
<evidence type="ECO:0000256" key="7">
    <source>
        <dbReference type="SAM" id="SignalP"/>
    </source>
</evidence>
<feature type="compositionally biased region" description="Pro residues" evidence="5">
    <location>
        <begin position="693"/>
        <end position="711"/>
    </location>
</feature>
<dbReference type="InterPro" id="IPR032675">
    <property type="entry name" value="LRR_dom_sf"/>
</dbReference>
<feature type="transmembrane region" description="Helical" evidence="6">
    <location>
        <begin position="765"/>
        <end position="790"/>
    </location>
</feature>
<feature type="compositionally biased region" description="Low complexity" evidence="5">
    <location>
        <begin position="731"/>
        <end position="754"/>
    </location>
</feature>
<evidence type="ECO:0000256" key="5">
    <source>
        <dbReference type="SAM" id="MobiDB-lite"/>
    </source>
</evidence>
<feature type="domain" description="Ig-like" evidence="8">
    <location>
        <begin position="605"/>
        <end position="691"/>
    </location>
</feature>
<dbReference type="InterPro" id="IPR007110">
    <property type="entry name" value="Ig-like_dom"/>
</dbReference>
<dbReference type="InterPro" id="IPR036179">
    <property type="entry name" value="Ig-like_dom_sf"/>
</dbReference>
<dbReference type="SUPFAM" id="SSF52058">
    <property type="entry name" value="L domain-like"/>
    <property type="match status" value="1"/>
</dbReference>
<dbReference type="Proteomes" id="UP001183619">
    <property type="component" value="Unassembled WGS sequence"/>
</dbReference>
<evidence type="ECO:0000256" key="6">
    <source>
        <dbReference type="SAM" id="Phobius"/>
    </source>
</evidence>
<evidence type="ECO:0000313" key="9">
    <source>
        <dbReference type="EMBL" id="MDR7356019.1"/>
    </source>
</evidence>
<protein>
    <recommendedName>
        <fullName evidence="8">Ig-like domain-containing protein</fullName>
    </recommendedName>
</protein>
<keyword evidence="1" id="KW-0433">Leucine-rich repeat</keyword>
<gene>
    <name evidence="9" type="ORF">J2S37_002557</name>
</gene>
<dbReference type="RefSeq" id="WP_277103523.1">
    <property type="nucleotide sequence ID" value="NZ_BAAAJS010000069.1"/>
</dbReference>
<keyword evidence="6" id="KW-0812">Transmembrane</keyword>
<keyword evidence="6" id="KW-0472">Membrane</keyword>
<name>A0ABU2BBL2_9CORY</name>
<evidence type="ECO:0000256" key="2">
    <source>
        <dbReference type="ARBA" id="ARBA00022729"/>
    </source>
</evidence>
<comment type="caution">
    <text evidence="9">The sequence shown here is derived from an EMBL/GenBank/DDBJ whole genome shotgun (WGS) entry which is preliminary data.</text>
</comment>
<dbReference type="PANTHER" id="PTHR46652:SF3">
    <property type="entry name" value="LEUCINE-RICH REPEAT-CONTAINING PROTEIN 9"/>
    <property type="match status" value="1"/>
</dbReference>
<evidence type="ECO:0000256" key="4">
    <source>
        <dbReference type="ARBA" id="ARBA00023157"/>
    </source>
</evidence>
<evidence type="ECO:0000259" key="8">
    <source>
        <dbReference type="PROSITE" id="PS50835"/>
    </source>
</evidence>
<dbReference type="PROSITE" id="PS50835">
    <property type="entry name" value="IG_LIKE"/>
    <property type="match status" value="1"/>
</dbReference>
<dbReference type="Gene3D" id="3.80.10.10">
    <property type="entry name" value="Ribonuclease Inhibitor"/>
    <property type="match status" value="1"/>
</dbReference>
<evidence type="ECO:0000256" key="3">
    <source>
        <dbReference type="ARBA" id="ARBA00022737"/>
    </source>
</evidence>
<feature type="region of interest" description="Disordered" evidence="5">
    <location>
        <begin position="35"/>
        <end position="109"/>
    </location>
</feature>
<evidence type="ECO:0000256" key="1">
    <source>
        <dbReference type="ARBA" id="ARBA00022614"/>
    </source>
</evidence>
<dbReference type="InterPro" id="IPR001611">
    <property type="entry name" value="Leu-rich_rpt"/>
</dbReference>
<organism evidence="9 10">
    <name type="scientific">Corynebacterium felinum</name>
    <dbReference type="NCBI Taxonomy" id="131318"/>
    <lineage>
        <taxon>Bacteria</taxon>
        <taxon>Bacillati</taxon>
        <taxon>Actinomycetota</taxon>
        <taxon>Actinomycetes</taxon>
        <taxon>Mycobacteriales</taxon>
        <taxon>Corynebacteriaceae</taxon>
        <taxon>Corynebacterium</taxon>
    </lineage>
</organism>
<feature type="region of interest" description="Disordered" evidence="5">
    <location>
        <begin position="581"/>
        <end position="600"/>
    </location>
</feature>
<dbReference type="InterPro" id="IPR050836">
    <property type="entry name" value="SDS22/Internalin_LRR"/>
</dbReference>
<keyword evidence="3" id="KW-0677">Repeat</keyword>
<dbReference type="InterPro" id="IPR007331">
    <property type="entry name" value="Htaa"/>
</dbReference>
<dbReference type="EMBL" id="JAVDYF010000001">
    <property type="protein sequence ID" value="MDR7356019.1"/>
    <property type="molecule type" value="Genomic_DNA"/>
</dbReference>
<feature type="region of interest" description="Disordered" evidence="5">
    <location>
        <begin position="690"/>
        <end position="761"/>
    </location>
</feature>
<reference evidence="9 10" key="1">
    <citation type="submission" date="2023-07" db="EMBL/GenBank/DDBJ databases">
        <title>Sequencing the genomes of 1000 actinobacteria strains.</title>
        <authorList>
            <person name="Klenk H.-P."/>
        </authorList>
    </citation>
    <scope>NUCLEOTIDE SEQUENCE [LARGE SCALE GENOMIC DNA]</scope>
    <source>
        <strain evidence="9 10">DSM 44508</strain>
    </source>
</reference>
<accession>A0ABU2BBL2</accession>
<feature type="compositionally biased region" description="Low complexity" evidence="5">
    <location>
        <begin position="43"/>
        <end position="66"/>
    </location>
</feature>
<dbReference type="InterPro" id="IPR013783">
    <property type="entry name" value="Ig-like_fold"/>
</dbReference>
<dbReference type="SUPFAM" id="SSF48726">
    <property type="entry name" value="Immunoglobulin"/>
    <property type="match status" value="1"/>
</dbReference>
<dbReference type="Gene3D" id="2.60.40.10">
    <property type="entry name" value="Immunoglobulins"/>
    <property type="match status" value="1"/>
</dbReference>